<reference evidence="1" key="1">
    <citation type="journal article" date="2022" name="Nat. Microbiol.">
        <title>Unique mobile elements and scalable gene flow at the prokaryote-eukaryote boundary revealed by circularized Asgard archaea genomes.</title>
        <authorList>
            <person name="Wu F."/>
            <person name="Speth D.R."/>
            <person name="Philosof A."/>
            <person name="Cremiere A."/>
            <person name="Narayanan A."/>
            <person name="Barco R.A."/>
            <person name="Connon S.A."/>
            <person name="Amend J.P."/>
            <person name="Antoshechkin I.A."/>
            <person name="Orphan V.J."/>
        </authorList>
    </citation>
    <scope>NUCLEOTIDE SEQUENCE</scope>
    <source>
        <strain evidence="1">PM71</strain>
    </source>
</reference>
<accession>A0A9Y1BLA3</accession>
<dbReference type="AlphaFoldDB" id="A0A9Y1BLA3"/>
<proteinExistence type="predicted"/>
<gene>
    <name evidence="1" type="ORF">K9W45_00440</name>
</gene>
<dbReference type="Proteomes" id="UP001201020">
    <property type="component" value="Chromosome"/>
</dbReference>
<organism evidence="1">
    <name type="scientific">Candidatus Heimdallarchaeum aukensis</name>
    <dbReference type="NCBI Taxonomy" id="2876573"/>
    <lineage>
        <taxon>Archaea</taxon>
        <taxon>Promethearchaeati</taxon>
        <taxon>Candidatus Heimdallarchaeota</taxon>
        <taxon>Candidatus Heimdallarchaeia (ex Rinke et al. 2021) (nom. nud.)</taxon>
        <taxon>Candidatus Heimdallarchaeales</taxon>
        <taxon>Candidatus Heimdallarchaeaceae</taxon>
        <taxon>Candidatus Heimdallarchaeum</taxon>
    </lineage>
</organism>
<name>A0A9Y1BLA3_9ARCH</name>
<protein>
    <submittedName>
        <fullName evidence="1">Uncharacterized protein</fullName>
    </submittedName>
</protein>
<sequence>MKDNQKAKKHQRRGRPYIKNPITQLSVIEQSGMVLFHKSYVNTNVDEILFSGFSAAIVVFARELGTKLYNIQMEQFKFYFDDSKTYFIVGGFHPKVWKRDIKKMIQDISEDLKAIELSEMVKKGVFYIPEEHQSLIIQRMNELQIKYLLPKE</sequence>
<dbReference type="EMBL" id="CP084166">
    <property type="protein sequence ID" value="UJG40942.1"/>
    <property type="molecule type" value="Genomic_DNA"/>
</dbReference>
<evidence type="ECO:0000313" key="1">
    <source>
        <dbReference type="EMBL" id="UJG40942.1"/>
    </source>
</evidence>